<evidence type="ECO:0000256" key="3">
    <source>
        <dbReference type="ARBA" id="ARBA00022884"/>
    </source>
</evidence>
<evidence type="ECO:0000256" key="6">
    <source>
        <dbReference type="SAM" id="Coils"/>
    </source>
</evidence>
<name>A0ABR1BBS1_POLSC</name>
<dbReference type="InterPro" id="IPR050825">
    <property type="entry name" value="RBM42_RBP45_47-like"/>
</dbReference>
<evidence type="ECO:0000256" key="5">
    <source>
        <dbReference type="PROSITE-ProRule" id="PRU00176"/>
    </source>
</evidence>
<comment type="similarity">
    <text evidence="1">Belongs to the RRM RBM42 family.</text>
</comment>
<dbReference type="EMBL" id="JAWJWF010000001">
    <property type="protein sequence ID" value="KAK6640903.1"/>
    <property type="molecule type" value="Genomic_DNA"/>
</dbReference>
<evidence type="ECO:0000256" key="1">
    <source>
        <dbReference type="ARBA" id="ARBA00007408"/>
    </source>
</evidence>
<dbReference type="PROSITE" id="PS50102">
    <property type="entry name" value="RRM"/>
    <property type="match status" value="1"/>
</dbReference>
<evidence type="ECO:0000313" key="8">
    <source>
        <dbReference type="EMBL" id="KAK6640903.1"/>
    </source>
</evidence>
<comment type="caution">
    <text evidence="8">The sequence shown here is derived from an EMBL/GenBank/DDBJ whole genome shotgun (WGS) entry which is preliminary data.</text>
</comment>
<dbReference type="CDD" id="cd12383">
    <property type="entry name" value="RRM_RBM42"/>
    <property type="match status" value="1"/>
</dbReference>
<dbReference type="InterPro" id="IPR035979">
    <property type="entry name" value="RBD_domain_sf"/>
</dbReference>
<dbReference type="InterPro" id="IPR012677">
    <property type="entry name" value="Nucleotide-bd_a/b_plait_sf"/>
</dbReference>
<evidence type="ECO:0000259" key="7">
    <source>
        <dbReference type="PROSITE" id="PS50102"/>
    </source>
</evidence>
<feature type="coiled-coil region" evidence="6">
    <location>
        <begin position="178"/>
        <end position="209"/>
    </location>
</feature>
<accession>A0ABR1BBS1</accession>
<proteinExistence type="inferred from homology"/>
<dbReference type="InterPro" id="IPR034215">
    <property type="entry name" value="RBM42_RRM"/>
</dbReference>
<feature type="domain" description="RRM" evidence="7">
    <location>
        <begin position="266"/>
        <end position="344"/>
    </location>
</feature>
<gene>
    <name evidence="8" type="ORF">RUM44_012601</name>
</gene>
<dbReference type="SUPFAM" id="SSF54928">
    <property type="entry name" value="RNA-binding domain, RBD"/>
    <property type="match status" value="1"/>
</dbReference>
<evidence type="ECO:0000256" key="2">
    <source>
        <dbReference type="ARBA" id="ARBA00015192"/>
    </source>
</evidence>
<dbReference type="Gene3D" id="3.30.70.330">
    <property type="match status" value="1"/>
</dbReference>
<protein>
    <recommendedName>
        <fullName evidence="2">RNA-binding protein 42</fullName>
    </recommendedName>
    <alternativeName>
        <fullName evidence="4">RNA-binding motif protein 42</fullName>
    </alternativeName>
</protein>
<keyword evidence="9" id="KW-1185">Reference proteome</keyword>
<reference evidence="8 9" key="1">
    <citation type="submission" date="2023-09" db="EMBL/GenBank/DDBJ databases">
        <title>Genomes of two closely related lineages of the louse Polyplax serrata with different host specificities.</title>
        <authorList>
            <person name="Martinu J."/>
            <person name="Tarabai H."/>
            <person name="Stefka J."/>
            <person name="Hypsa V."/>
        </authorList>
    </citation>
    <scope>NUCLEOTIDE SEQUENCE [LARGE SCALE GENOMIC DNA]</scope>
    <source>
        <strain evidence="8">98ZLc_SE</strain>
    </source>
</reference>
<keyword evidence="6" id="KW-0175">Coiled coil</keyword>
<dbReference type="Pfam" id="PF00076">
    <property type="entry name" value="RRM_1"/>
    <property type="match status" value="1"/>
</dbReference>
<dbReference type="InterPro" id="IPR000504">
    <property type="entry name" value="RRM_dom"/>
</dbReference>
<keyword evidence="3 5" id="KW-0694">RNA-binding</keyword>
<dbReference type="PANTHER" id="PTHR47640">
    <property type="entry name" value="TRNA SELENOCYSTEINE 1-ASSOCIATED PROTEIN 1-RELATED-RELATED"/>
    <property type="match status" value="1"/>
</dbReference>
<organism evidence="8 9">
    <name type="scientific">Polyplax serrata</name>
    <name type="common">Common mouse louse</name>
    <dbReference type="NCBI Taxonomy" id="468196"/>
    <lineage>
        <taxon>Eukaryota</taxon>
        <taxon>Metazoa</taxon>
        <taxon>Ecdysozoa</taxon>
        <taxon>Arthropoda</taxon>
        <taxon>Hexapoda</taxon>
        <taxon>Insecta</taxon>
        <taxon>Pterygota</taxon>
        <taxon>Neoptera</taxon>
        <taxon>Paraneoptera</taxon>
        <taxon>Psocodea</taxon>
        <taxon>Troctomorpha</taxon>
        <taxon>Phthiraptera</taxon>
        <taxon>Anoplura</taxon>
        <taxon>Polyplacidae</taxon>
        <taxon>Polyplax</taxon>
    </lineage>
</organism>
<evidence type="ECO:0000256" key="4">
    <source>
        <dbReference type="ARBA" id="ARBA00030574"/>
    </source>
</evidence>
<evidence type="ECO:0000313" key="9">
    <source>
        <dbReference type="Proteomes" id="UP001359485"/>
    </source>
</evidence>
<dbReference type="PANTHER" id="PTHR47640:SF11">
    <property type="entry name" value="RNA-BINDING PROTEIN 42"/>
    <property type="match status" value="1"/>
</dbReference>
<sequence>MGTYMEDDAIKLMEEMSRFEAEIATSSPSLGVVPQSRHIIGANTFDMMQKKLENVEKAKMDGTLVDPLVVSQEGMGMQMNVPPPPPPPVGSIPPNFSGIIPPMSAFAGIPPPPPPPSFMIPHHVRAAKAPVPAVTRVPPPPPTIVGNFNFRPRPIIVRPAQPVVVSAAPTKYSKSEVNKNIDEELNNFLSELKQEEEEMERNKRLKSGAKVMADSVKASTTVSFHPVVAAQDGKAKKDKKNKKLIRMAGGQTWEDPSLGEWEDDDFRIFCGDLGNDVTDEVLTRAFNKYTSFLKAKVVRDKRTNKTKGFGFVSFKDPQDFIKAMKEMNGRYVGSRPIKLRKSTWKARSMDNVKKKEKEKAVLINLLTGR</sequence>
<dbReference type="SMART" id="SM00360">
    <property type="entry name" value="RRM"/>
    <property type="match status" value="1"/>
</dbReference>
<dbReference type="Proteomes" id="UP001359485">
    <property type="component" value="Unassembled WGS sequence"/>
</dbReference>